<evidence type="ECO:0000256" key="9">
    <source>
        <dbReference type="SAM" id="MobiDB-lite"/>
    </source>
</evidence>
<feature type="transmembrane region" description="Helical" evidence="10">
    <location>
        <begin position="109"/>
        <end position="132"/>
    </location>
</feature>
<dbReference type="GO" id="GO:0005886">
    <property type="term" value="C:plasma membrane"/>
    <property type="evidence" value="ECO:0007669"/>
    <property type="project" value="UniProtKB-SubCell"/>
</dbReference>
<keyword evidence="12" id="KW-1185">Reference proteome</keyword>
<dbReference type="GO" id="GO:0015204">
    <property type="term" value="F:urea transmembrane transporter activity"/>
    <property type="evidence" value="ECO:0007669"/>
    <property type="project" value="InterPro"/>
</dbReference>
<accession>A0A8C1JPD6</accession>
<evidence type="ECO:0000313" key="11">
    <source>
        <dbReference type="Ensembl" id="ENSCCRP00010035462.1"/>
    </source>
</evidence>
<evidence type="ECO:0000256" key="2">
    <source>
        <dbReference type="ARBA" id="ARBA00005914"/>
    </source>
</evidence>
<dbReference type="PANTHER" id="PTHR10464:SF9">
    <property type="entry name" value="UREA TRANSPORTER"/>
    <property type="match status" value="1"/>
</dbReference>
<feature type="region of interest" description="Disordered" evidence="9">
    <location>
        <begin position="365"/>
        <end position="387"/>
    </location>
</feature>
<evidence type="ECO:0000256" key="1">
    <source>
        <dbReference type="ARBA" id="ARBA00004651"/>
    </source>
</evidence>
<dbReference type="PIRSF" id="PIRSF016502">
    <property type="entry name" value="Urea_transporter"/>
    <property type="match status" value="1"/>
</dbReference>
<dbReference type="AlphaFoldDB" id="A0A8C1JPD6"/>
<dbReference type="InterPro" id="IPR004937">
    <property type="entry name" value="Urea_transporter"/>
</dbReference>
<protein>
    <recommendedName>
        <fullName evidence="8">Urea transporter</fullName>
    </recommendedName>
</protein>
<reference evidence="11" key="2">
    <citation type="submission" date="2025-09" db="UniProtKB">
        <authorList>
            <consortium name="Ensembl"/>
        </authorList>
    </citation>
    <scope>IDENTIFICATION</scope>
</reference>
<evidence type="ECO:0000256" key="8">
    <source>
        <dbReference type="PIRNR" id="PIRNR016502"/>
    </source>
</evidence>
<keyword evidence="8" id="KW-0813">Transport</keyword>
<keyword evidence="4 10" id="KW-0812">Transmembrane</keyword>
<feature type="transmembrane region" description="Helical" evidence="10">
    <location>
        <begin position="216"/>
        <end position="241"/>
    </location>
</feature>
<dbReference type="Proteomes" id="UP000694427">
    <property type="component" value="Unplaced"/>
</dbReference>
<evidence type="ECO:0000256" key="5">
    <source>
        <dbReference type="ARBA" id="ARBA00022989"/>
    </source>
</evidence>
<comment type="similarity">
    <text evidence="2 8">Belongs to the urea transporter family.</text>
</comment>
<feature type="transmembrane region" description="Helical" evidence="10">
    <location>
        <begin position="56"/>
        <end position="74"/>
    </location>
</feature>
<feature type="transmembrane region" description="Helical" evidence="10">
    <location>
        <begin position="80"/>
        <end position="97"/>
    </location>
</feature>
<dbReference type="Gene3D" id="1.10.3430.10">
    <property type="entry name" value="Ammonium transporter AmtB like domains"/>
    <property type="match status" value="1"/>
</dbReference>
<keyword evidence="6 8" id="KW-0472">Membrane</keyword>
<dbReference type="PANTHER" id="PTHR10464">
    <property type="entry name" value="UREA TRANSPORTER"/>
    <property type="match status" value="1"/>
</dbReference>
<dbReference type="Ensembl" id="ENSCCRT00010038919.1">
    <property type="protein sequence ID" value="ENSCCRP00010035462.1"/>
    <property type="gene ID" value="ENSCCRG00010015123.1"/>
</dbReference>
<keyword evidence="3 8" id="KW-1003">Cell membrane</keyword>
<evidence type="ECO:0000313" key="12">
    <source>
        <dbReference type="Proteomes" id="UP000694427"/>
    </source>
</evidence>
<evidence type="ECO:0000256" key="3">
    <source>
        <dbReference type="ARBA" id="ARBA00022475"/>
    </source>
</evidence>
<organism evidence="11 12">
    <name type="scientific">Cyprinus carpio</name>
    <name type="common">Common carp</name>
    <dbReference type="NCBI Taxonomy" id="7962"/>
    <lineage>
        <taxon>Eukaryota</taxon>
        <taxon>Metazoa</taxon>
        <taxon>Chordata</taxon>
        <taxon>Craniata</taxon>
        <taxon>Vertebrata</taxon>
        <taxon>Euteleostomi</taxon>
        <taxon>Actinopterygii</taxon>
        <taxon>Neopterygii</taxon>
        <taxon>Teleostei</taxon>
        <taxon>Ostariophysi</taxon>
        <taxon>Cypriniformes</taxon>
        <taxon>Cyprinidae</taxon>
        <taxon>Cyprininae</taxon>
        <taxon>Cyprinus</taxon>
    </lineage>
</organism>
<proteinExistence type="inferred from homology"/>
<feature type="transmembrane region" description="Helical" evidence="10">
    <location>
        <begin position="175"/>
        <end position="195"/>
    </location>
</feature>
<keyword evidence="5 10" id="KW-1133">Transmembrane helix</keyword>
<dbReference type="InterPro" id="IPR029020">
    <property type="entry name" value="Ammonium/urea_transptr"/>
</dbReference>
<evidence type="ECO:0000256" key="4">
    <source>
        <dbReference type="ARBA" id="ARBA00022692"/>
    </source>
</evidence>
<evidence type="ECO:0000256" key="6">
    <source>
        <dbReference type="ARBA" id="ARBA00023136"/>
    </source>
</evidence>
<dbReference type="Pfam" id="PF03253">
    <property type="entry name" value="UT"/>
    <property type="match status" value="1"/>
</dbReference>
<comment type="subcellular location">
    <subcellularLocation>
        <location evidence="1">Cell membrane</location>
        <topology evidence="1">Multi-pass membrane protein</topology>
    </subcellularLocation>
</comment>
<sequence>MDFGKNTPQRPGGLKQCFVSALLYCTGEMQQLHTHMQDKFFPLQLVEGCLRGISRVILLNNPLSGALILAALLLESPWQALLGMLGLLASTFTAIILGQDCEEVSSGLYGFNGMLVALLMGVFSSAGDWYLWLLLPQIHRYETHYSVLFCCIHKTKHKYFLAPVLDRWDLPVSVFPFNTVLLLYLVCTGTSNPFFPNHPAQPPGAPESINHTQLHGVVLGVGQIFACGTVGPSLLILVAVFLFSPILAVYALLGSGISTIAGLSMSVQHSFLYSGLSGFNGALGVVSGQTHTHTHTHTHKQICTLCPAHPLGFISVFRQFLFVSLSPVQLGLPASSWAATLTGTLVLLLTGKNLKEYRIPTGKVTSPEQNLHSHKQWSAANTNATDV</sequence>
<reference evidence="11" key="1">
    <citation type="submission" date="2025-08" db="UniProtKB">
        <authorList>
            <consortium name="Ensembl"/>
        </authorList>
    </citation>
    <scope>IDENTIFICATION</scope>
</reference>
<evidence type="ECO:0000256" key="10">
    <source>
        <dbReference type="SAM" id="Phobius"/>
    </source>
</evidence>
<name>A0A8C1JPD6_CYPCA</name>
<comment type="catalytic activity">
    <reaction evidence="7">
        <text>urea(in) = urea(out)</text>
        <dbReference type="Rhea" id="RHEA:32799"/>
        <dbReference type="ChEBI" id="CHEBI:16199"/>
    </reaction>
</comment>
<dbReference type="FunFam" id="1.10.3430.10:FF:000019">
    <property type="entry name" value="Urea transporter"/>
    <property type="match status" value="1"/>
</dbReference>
<feature type="transmembrane region" description="Helical" evidence="10">
    <location>
        <begin position="247"/>
        <end position="267"/>
    </location>
</feature>
<evidence type="ECO:0000256" key="7">
    <source>
        <dbReference type="ARBA" id="ARBA00033993"/>
    </source>
</evidence>